<reference evidence="11" key="1">
    <citation type="journal article" date="2023" name="Mol. Biol. Evol.">
        <title>Third-Generation Sequencing Reveals the Adaptive Role of the Epigenome in Three Deep-Sea Polychaetes.</title>
        <authorList>
            <person name="Perez M."/>
            <person name="Aroh O."/>
            <person name="Sun Y."/>
            <person name="Lan Y."/>
            <person name="Juniper S.K."/>
            <person name="Young C.R."/>
            <person name="Angers B."/>
            <person name="Qian P.Y."/>
        </authorList>
    </citation>
    <scope>NUCLEOTIDE SEQUENCE</scope>
    <source>
        <strain evidence="11">P08H-3</strain>
    </source>
</reference>
<dbReference type="CDD" id="cd14993">
    <property type="entry name" value="7tmA_CCKR-like"/>
    <property type="match status" value="1"/>
</dbReference>
<proteinExistence type="inferred from homology"/>
<dbReference type="Gene3D" id="1.20.1070.10">
    <property type="entry name" value="Rhodopsin 7-helix transmembrane proteins"/>
    <property type="match status" value="1"/>
</dbReference>
<evidence type="ECO:0000256" key="8">
    <source>
        <dbReference type="RuleBase" id="RU000688"/>
    </source>
</evidence>
<organism evidence="11 12">
    <name type="scientific">Paralvinella palmiformis</name>
    <dbReference type="NCBI Taxonomy" id="53620"/>
    <lineage>
        <taxon>Eukaryota</taxon>
        <taxon>Metazoa</taxon>
        <taxon>Spiralia</taxon>
        <taxon>Lophotrochozoa</taxon>
        <taxon>Annelida</taxon>
        <taxon>Polychaeta</taxon>
        <taxon>Sedentaria</taxon>
        <taxon>Canalipalpata</taxon>
        <taxon>Terebellida</taxon>
        <taxon>Terebelliformia</taxon>
        <taxon>Alvinellidae</taxon>
        <taxon>Paralvinella</taxon>
    </lineage>
</organism>
<protein>
    <recommendedName>
        <fullName evidence="10">G-protein coupled receptors family 1 profile domain-containing protein</fullName>
    </recommendedName>
</protein>
<evidence type="ECO:0000256" key="3">
    <source>
        <dbReference type="ARBA" id="ARBA00022989"/>
    </source>
</evidence>
<evidence type="ECO:0000313" key="12">
    <source>
        <dbReference type="Proteomes" id="UP001208570"/>
    </source>
</evidence>
<dbReference type="PANTHER" id="PTHR45695">
    <property type="entry name" value="LEUCOKININ RECEPTOR-RELATED"/>
    <property type="match status" value="1"/>
</dbReference>
<evidence type="ECO:0000256" key="9">
    <source>
        <dbReference type="SAM" id="Phobius"/>
    </source>
</evidence>
<dbReference type="InterPro" id="IPR017452">
    <property type="entry name" value="GPCR_Rhodpsn_7TM"/>
</dbReference>
<feature type="transmembrane region" description="Helical" evidence="9">
    <location>
        <begin position="71"/>
        <end position="91"/>
    </location>
</feature>
<dbReference type="GO" id="GO:0005886">
    <property type="term" value="C:plasma membrane"/>
    <property type="evidence" value="ECO:0007669"/>
    <property type="project" value="TreeGrafter"/>
</dbReference>
<comment type="similarity">
    <text evidence="8">Belongs to the G-protein coupled receptor 1 family.</text>
</comment>
<dbReference type="GO" id="GO:0004930">
    <property type="term" value="F:G protein-coupled receptor activity"/>
    <property type="evidence" value="ECO:0007669"/>
    <property type="project" value="UniProtKB-KW"/>
</dbReference>
<feature type="transmembrane region" description="Helical" evidence="9">
    <location>
        <begin position="273"/>
        <end position="293"/>
    </location>
</feature>
<dbReference type="Pfam" id="PF00001">
    <property type="entry name" value="7tm_1"/>
    <property type="match status" value="1"/>
</dbReference>
<dbReference type="Proteomes" id="UP001208570">
    <property type="component" value="Unassembled WGS sequence"/>
</dbReference>
<sequence>MSMNDSRSDVATTDPCRIHAYYYKDLTQISGIQYAFVVCYVFVLSVSLFGNFFVIWSVWKHKHMRTGTNIYIVNLAVADFLVALFVMPLKLLEYTAPCSWRVFSRDSLCSFVYFTLPVFVFASVLTLVAISVDRFYAVVYPLKRKTASGGKRRQVFIILAAWFVAILLSLPYLYCRSYAFNIQSEYGAISRQICTDRFDDIDEFLYGKFEIAPGKFRKGFFLFLFVAVYLLPSVIIMYTCIRMAMELVKPQDFPPQGLNNRMAKNHADNKRRVARIVIFVSIAFIISWTPFYLVSFVSQIQGADSFLRRANFLFTMITTHFIGFINSGINPLIYVIMSKKFRRSFFVFFGCLPFVRRLLQQWNFDRTSIRSSDGGHHQTALFLGHRDKPMAAPKGEPLIHYKCATYDLDKAMPGSIQWL</sequence>
<accession>A0AAD9JCU7</accession>
<evidence type="ECO:0000256" key="5">
    <source>
        <dbReference type="ARBA" id="ARBA00023136"/>
    </source>
</evidence>
<evidence type="ECO:0000256" key="6">
    <source>
        <dbReference type="ARBA" id="ARBA00023170"/>
    </source>
</evidence>
<feature type="transmembrane region" description="Helical" evidence="9">
    <location>
        <begin position="220"/>
        <end position="241"/>
    </location>
</feature>
<dbReference type="AlphaFoldDB" id="A0AAD9JCU7"/>
<feature type="transmembrane region" description="Helical" evidence="9">
    <location>
        <begin position="153"/>
        <end position="174"/>
    </location>
</feature>
<evidence type="ECO:0000313" key="11">
    <source>
        <dbReference type="EMBL" id="KAK2150738.1"/>
    </source>
</evidence>
<feature type="transmembrane region" description="Helical" evidence="9">
    <location>
        <begin position="313"/>
        <end position="336"/>
    </location>
</feature>
<feature type="domain" description="G-protein coupled receptors family 1 profile" evidence="10">
    <location>
        <begin position="50"/>
        <end position="334"/>
    </location>
</feature>
<dbReference type="InterPro" id="IPR000276">
    <property type="entry name" value="GPCR_Rhodpsn"/>
</dbReference>
<feature type="transmembrane region" description="Helical" evidence="9">
    <location>
        <begin position="32"/>
        <end position="59"/>
    </location>
</feature>
<dbReference type="PROSITE" id="PS50262">
    <property type="entry name" value="G_PROTEIN_RECEP_F1_2"/>
    <property type="match status" value="1"/>
</dbReference>
<feature type="transmembrane region" description="Helical" evidence="9">
    <location>
        <begin position="111"/>
        <end position="132"/>
    </location>
</feature>
<evidence type="ECO:0000256" key="2">
    <source>
        <dbReference type="ARBA" id="ARBA00022692"/>
    </source>
</evidence>
<keyword evidence="5 9" id="KW-0472">Membrane</keyword>
<dbReference type="PROSITE" id="PS00237">
    <property type="entry name" value="G_PROTEIN_RECEP_F1_1"/>
    <property type="match status" value="1"/>
</dbReference>
<keyword evidence="7 8" id="KW-0807">Transducer</keyword>
<keyword evidence="2 8" id="KW-0812">Transmembrane</keyword>
<keyword evidence="12" id="KW-1185">Reference proteome</keyword>
<comment type="caution">
    <text evidence="11">The sequence shown here is derived from an EMBL/GenBank/DDBJ whole genome shotgun (WGS) entry which is preliminary data.</text>
</comment>
<keyword evidence="6 8" id="KW-0675">Receptor</keyword>
<dbReference type="SMART" id="SM01381">
    <property type="entry name" value="7TM_GPCR_Srsx"/>
    <property type="match status" value="1"/>
</dbReference>
<dbReference type="EMBL" id="JAODUP010000391">
    <property type="protein sequence ID" value="KAK2150738.1"/>
    <property type="molecule type" value="Genomic_DNA"/>
</dbReference>
<evidence type="ECO:0000259" key="10">
    <source>
        <dbReference type="PROSITE" id="PS50262"/>
    </source>
</evidence>
<evidence type="ECO:0000256" key="4">
    <source>
        <dbReference type="ARBA" id="ARBA00023040"/>
    </source>
</evidence>
<evidence type="ECO:0000256" key="1">
    <source>
        <dbReference type="ARBA" id="ARBA00004141"/>
    </source>
</evidence>
<dbReference type="PANTHER" id="PTHR45695:SF15">
    <property type="entry name" value="OPSIN RH2"/>
    <property type="match status" value="1"/>
</dbReference>
<dbReference type="PRINTS" id="PR00237">
    <property type="entry name" value="GPCRRHODOPSN"/>
</dbReference>
<name>A0AAD9JCU7_9ANNE</name>
<evidence type="ECO:0000256" key="7">
    <source>
        <dbReference type="ARBA" id="ARBA00023224"/>
    </source>
</evidence>
<keyword evidence="3 9" id="KW-1133">Transmembrane helix</keyword>
<comment type="subcellular location">
    <subcellularLocation>
        <location evidence="1">Membrane</location>
        <topology evidence="1">Multi-pass membrane protein</topology>
    </subcellularLocation>
</comment>
<dbReference type="SUPFAM" id="SSF81321">
    <property type="entry name" value="Family A G protein-coupled receptor-like"/>
    <property type="match status" value="1"/>
</dbReference>
<gene>
    <name evidence="11" type="ORF">LSH36_391g00002</name>
</gene>
<keyword evidence="4 8" id="KW-0297">G-protein coupled receptor</keyword>